<dbReference type="CDD" id="cd00609">
    <property type="entry name" value="AAT_like"/>
    <property type="match status" value="1"/>
</dbReference>
<dbReference type="InterPro" id="IPR015421">
    <property type="entry name" value="PyrdxlP-dep_Trfase_major"/>
</dbReference>
<dbReference type="GO" id="GO:0004838">
    <property type="term" value="F:L-tyrosine-2-oxoglutarate transaminase activity"/>
    <property type="evidence" value="ECO:0007669"/>
    <property type="project" value="TreeGrafter"/>
</dbReference>
<keyword evidence="2" id="KW-0456">Lyase</keyword>
<accession>A0A9E7EQJ9</accession>
<reference evidence="2" key="1">
    <citation type="submission" date="2022-05" db="EMBL/GenBank/DDBJ databases">
        <title>The Musa troglodytarum L. genome provides insights into the mechanism of non-climacteric behaviour and enrichment of carotenoids.</title>
        <authorList>
            <person name="Wang J."/>
        </authorList>
    </citation>
    <scope>NUCLEOTIDE SEQUENCE</scope>
    <source>
        <tissue evidence="2">Leaf</tissue>
    </source>
</reference>
<dbReference type="OrthoDB" id="7042322at2759"/>
<dbReference type="Gene3D" id="3.40.640.10">
    <property type="entry name" value="Type I PLP-dependent aspartate aminotransferase-like (Major domain)"/>
    <property type="match status" value="1"/>
</dbReference>
<dbReference type="GO" id="GO:0016829">
    <property type="term" value="F:lyase activity"/>
    <property type="evidence" value="ECO:0007669"/>
    <property type="project" value="UniProtKB-KW"/>
</dbReference>
<sequence>MGVKHVVRENDIYLTVCGMQGIHVCFTTLASPGCNLLLPRPGFSSYESAADLASIEVRFYDLVPGRGWEPDLQQLRSLADSATAWLVVINPNNPRGAIYFGAHLQQIDETARDLHIPVIADEIYGHIVFGGSSFVPMASFAHLSPVNTIGSLSNRDRSNPSAPLPFQTSVFDG</sequence>
<evidence type="ECO:0000313" key="3">
    <source>
        <dbReference type="Proteomes" id="UP001055439"/>
    </source>
</evidence>
<dbReference type="GO" id="GO:0006572">
    <property type="term" value="P:L-tyrosine catabolic process"/>
    <property type="evidence" value="ECO:0007669"/>
    <property type="project" value="TreeGrafter"/>
</dbReference>
<dbReference type="AlphaFoldDB" id="A0A9E7EQJ9"/>
<protein>
    <submittedName>
        <fullName evidence="2">Beta-eliminating lyase</fullName>
    </submittedName>
</protein>
<dbReference type="GO" id="GO:0030170">
    <property type="term" value="F:pyridoxal phosphate binding"/>
    <property type="evidence" value="ECO:0007669"/>
    <property type="project" value="InterPro"/>
</dbReference>
<dbReference type="EMBL" id="CP097503">
    <property type="protein sequence ID" value="URD82069.1"/>
    <property type="molecule type" value="Genomic_DNA"/>
</dbReference>
<dbReference type="PANTHER" id="PTHR45744:SF2">
    <property type="entry name" value="TYROSINE AMINOTRANSFERASE"/>
    <property type="match status" value="1"/>
</dbReference>
<dbReference type="SUPFAM" id="SSF53383">
    <property type="entry name" value="PLP-dependent transferases"/>
    <property type="match status" value="1"/>
</dbReference>
<gene>
    <name evidence="2" type="ORF">MUK42_18639</name>
</gene>
<dbReference type="Pfam" id="PF00155">
    <property type="entry name" value="Aminotran_1_2"/>
    <property type="match status" value="1"/>
</dbReference>
<keyword evidence="3" id="KW-1185">Reference proteome</keyword>
<proteinExistence type="predicted"/>
<evidence type="ECO:0000259" key="1">
    <source>
        <dbReference type="Pfam" id="PF00155"/>
    </source>
</evidence>
<dbReference type="Proteomes" id="UP001055439">
    <property type="component" value="Chromosome 10"/>
</dbReference>
<organism evidence="2 3">
    <name type="scientific">Musa troglodytarum</name>
    <name type="common">fe'i banana</name>
    <dbReference type="NCBI Taxonomy" id="320322"/>
    <lineage>
        <taxon>Eukaryota</taxon>
        <taxon>Viridiplantae</taxon>
        <taxon>Streptophyta</taxon>
        <taxon>Embryophyta</taxon>
        <taxon>Tracheophyta</taxon>
        <taxon>Spermatophyta</taxon>
        <taxon>Magnoliopsida</taxon>
        <taxon>Liliopsida</taxon>
        <taxon>Zingiberales</taxon>
        <taxon>Musaceae</taxon>
        <taxon>Musa</taxon>
    </lineage>
</organism>
<dbReference type="InterPro" id="IPR004839">
    <property type="entry name" value="Aminotransferase_I/II_large"/>
</dbReference>
<evidence type="ECO:0000313" key="2">
    <source>
        <dbReference type="EMBL" id="URD82069.1"/>
    </source>
</evidence>
<dbReference type="InterPro" id="IPR015424">
    <property type="entry name" value="PyrdxlP-dep_Trfase"/>
</dbReference>
<feature type="domain" description="Aminotransferase class I/classII large" evidence="1">
    <location>
        <begin position="7"/>
        <end position="153"/>
    </location>
</feature>
<name>A0A9E7EQJ9_9LILI</name>
<dbReference type="PANTHER" id="PTHR45744">
    <property type="entry name" value="TYROSINE AMINOTRANSFERASE"/>
    <property type="match status" value="1"/>
</dbReference>